<dbReference type="AlphaFoldDB" id="M2PLH2"/>
<proteinExistence type="predicted"/>
<name>M2PLH2_CERS8</name>
<feature type="compositionally biased region" description="Pro residues" evidence="1">
    <location>
        <begin position="18"/>
        <end position="27"/>
    </location>
</feature>
<dbReference type="EMBL" id="KB445797">
    <property type="protein sequence ID" value="EMD37199.1"/>
    <property type="molecule type" value="Genomic_DNA"/>
</dbReference>
<accession>M2PLH2</accession>
<feature type="region of interest" description="Disordered" evidence="1">
    <location>
        <begin position="13"/>
        <end position="54"/>
    </location>
</feature>
<evidence type="ECO:0000256" key="1">
    <source>
        <dbReference type="SAM" id="MobiDB-lite"/>
    </source>
</evidence>
<reference evidence="2 3" key="1">
    <citation type="journal article" date="2012" name="Proc. Natl. Acad. Sci. U.S.A.">
        <title>Comparative genomics of Ceriporiopsis subvermispora and Phanerochaete chrysosporium provide insight into selective ligninolysis.</title>
        <authorList>
            <person name="Fernandez-Fueyo E."/>
            <person name="Ruiz-Duenas F.J."/>
            <person name="Ferreira P."/>
            <person name="Floudas D."/>
            <person name="Hibbett D.S."/>
            <person name="Canessa P."/>
            <person name="Larrondo L.F."/>
            <person name="James T.Y."/>
            <person name="Seelenfreund D."/>
            <person name="Lobos S."/>
            <person name="Polanco R."/>
            <person name="Tello M."/>
            <person name="Honda Y."/>
            <person name="Watanabe T."/>
            <person name="Watanabe T."/>
            <person name="Ryu J.S."/>
            <person name="Kubicek C.P."/>
            <person name="Schmoll M."/>
            <person name="Gaskell J."/>
            <person name="Hammel K.E."/>
            <person name="St John F.J."/>
            <person name="Vanden Wymelenberg A."/>
            <person name="Sabat G."/>
            <person name="Splinter BonDurant S."/>
            <person name="Syed K."/>
            <person name="Yadav J.S."/>
            <person name="Doddapaneni H."/>
            <person name="Subramanian V."/>
            <person name="Lavin J.L."/>
            <person name="Oguiza J.A."/>
            <person name="Perez G."/>
            <person name="Pisabarro A.G."/>
            <person name="Ramirez L."/>
            <person name="Santoyo F."/>
            <person name="Master E."/>
            <person name="Coutinho P.M."/>
            <person name="Henrissat B."/>
            <person name="Lombard V."/>
            <person name="Magnuson J.K."/>
            <person name="Kuees U."/>
            <person name="Hori C."/>
            <person name="Igarashi K."/>
            <person name="Samejima M."/>
            <person name="Held B.W."/>
            <person name="Barry K.W."/>
            <person name="LaButti K.M."/>
            <person name="Lapidus A."/>
            <person name="Lindquist E.A."/>
            <person name="Lucas S.M."/>
            <person name="Riley R."/>
            <person name="Salamov A.A."/>
            <person name="Hoffmeister D."/>
            <person name="Schwenk D."/>
            <person name="Hadar Y."/>
            <person name="Yarden O."/>
            <person name="de Vries R.P."/>
            <person name="Wiebenga A."/>
            <person name="Stenlid J."/>
            <person name="Eastwood D."/>
            <person name="Grigoriev I.V."/>
            <person name="Berka R.M."/>
            <person name="Blanchette R.A."/>
            <person name="Kersten P."/>
            <person name="Martinez A.T."/>
            <person name="Vicuna R."/>
            <person name="Cullen D."/>
        </authorList>
    </citation>
    <scope>NUCLEOTIDE SEQUENCE [LARGE SCALE GENOMIC DNA]</scope>
    <source>
        <strain evidence="2 3">B</strain>
    </source>
</reference>
<feature type="compositionally biased region" description="Polar residues" evidence="1">
    <location>
        <begin position="70"/>
        <end position="83"/>
    </location>
</feature>
<feature type="region of interest" description="Disordered" evidence="1">
    <location>
        <begin position="67"/>
        <end position="89"/>
    </location>
</feature>
<evidence type="ECO:0000313" key="3">
    <source>
        <dbReference type="Proteomes" id="UP000016930"/>
    </source>
</evidence>
<gene>
    <name evidence="2" type="ORF">CERSUDRAFT_115104</name>
</gene>
<sequence length="121" mass="13639">MIGHLWFEYKIPSAPFVSPSPKPPPSPLSRSRVNSSARRRRQWSSLPPNPAYLSHAPTFLRRGFHERHTPSTSSVTIMQSRAPHQQPLLPSAATPAADLILQYMSDRIAVPGRRVYCQRVT</sequence>
<dbReference type="Proteomes" id="UP000016930">
    <property type="component" value="Unassembled WGS sequence"/>
</dbReference>
<dbReference type="HOGENOM" id="CLU_2037785_0_0_1"/>
<evidence type="ECO:0000313" key="2">
    <source>
        <dbReference type="EMBL" id="EMD37199.1"/>
    </source>
</evidence>
<protein>
    <submittedName>
        <fullName evidence="2">Uncharacterized protein</fullName>
    </submittedName>
</protein>
<keyword evidence="3" id="KW-1185">Reference proteome</keyword>
<organism evidence="2 3">
    <name type="scientific">Ceriporiopsis subvermispora (strain B)</name>
    <name type="common">White-rot fungus</name>
    <name type="synonym">Gelatoporia subvermispora</name>
    <dbReference type="NCBI Taxonomy" id="914234"/>
    <lineage>
        <taxon>Eukaryota</taxon>
        <taxon>Fungi</taxon>
        <taxon>Dikarya</taxon>
        <taxon>Basidiomycota</taxon>
        <taxon>Agaricomycotina</taxon>
        <taxon>Agaricomycetes</taxon>
        <taxon>Polyporales</taxon>
        <taxon>Gelatoporiaceae</taxon>
        <taxon>Gelatoporia</taxon>
    </lineage>
</organism>